<evidence type="ECO:0000256" key="6">
    <source>
        <dbReference type="ARBA" id="ARBA00023027"/>
    </source>
</evidence>
<gene>
    <name evidence="10" type="ORF">BC739_003739</name>
</gene>
<evidence type="ECO:0000256" key="1">
    <source>
        <dbReference type="ARBA" id="ARBA00001539"/>
    </source>
</evidence>
<keyword evidence="6" id="KW-0520">NAD</keyword>
<dbReference type="Pfam" id="PF16363">
    <property type="entry name" value="GDP_Man_Dehyd"/>
    <property type="match status" value="1"/>
</dbReference>
<dbReference type="NCBIfam" id="TIGR01181">
    <property type="entry name" value="dTDP_gluc_dehyt"/>
    <property type="match status" value="1"/>
</dbReference>
<dbReference type="InterPro" id="IPR036291">
    <property type="entry name" value="NAD(P)-bd_dom_sf"/>
</dbReference>
<evidence type="ECO:0000256" key="7">
    <source>
        <dbReference type="ARBA" id="ARBA00023239"/>
    </source>
</evidence>
<evidence type="ECO:0000313" key="10">
    <source>
        <dbReference type="EMBL" id="MBA8926540.1"/>
    </source>
</evidence>
<comment type="caution">
    <text evidence="10">The sequence shown here is derived from an EMBL/GenBank/DDBJ whole genome shotgun (WGS) entry which is preliminary data.</text>
</comment>
<sequence length="330" mass="35972">MRILVTGGAGFIGSNYVRKLIGGAYPAYAEAEVVVLDKLTYAGNEENLAPVAGDPRLSFVRGDICDAELVGKLMTGTDVVVHFAAESHVDRSILGSADFVLTNVLGTQTLLQGALDAGVGKFVHVSTDEVYGTIESGSWTEDHILEPNSPYSAAKAGSDLIARSYHRTHGLPVCVTRCSNNYGPYHFPEKVIPLFVTNLLDGKQVPLYGDGLNVRDWLHVDDHCRGIALVAESGRAGEIYNIGGGTELTNRELTEKLLAATGRDWSSVRPVEDRKGHDRRYSVDITKISTELGYTPQVPFEQGLAEVVQWYRDNRAWWEPLKQRAALAGS</sequence>
<dbReference type="SUPFAM" id="SSF51735">
    <property type="entry name" value="NAD(P)-binding Rossmann-fold domains"/>
    <property type="match status" value="1"/>
</dbReference>
<dbReference type="InterPro" id="IPR016040">
    <property type="entry name" value="NAD(P)-bd_dom"/>
</dbReference>
<dbReference type="Gene3D" id="3.40.50.720">
    <property type="entry name" value="NAD(P)-binding Rossmann-like Domain"/>
    <property type="match status" value="1"/>
</dbReference>
<evidence type="ECO:0000259" key="9">
    <source>
        <dbReference type="Pfam" id="PF16363"/>
    </source>
</evidence>
<keyword evidence="7 8" id="KW-0456">Lyase</keyword>
<evidence type="ECO:0000256" key="2">
    <source>
        <dbReference type="ARBA" id="ARBA00001911"/>
    </source>
</evidence>
<feature type="domain" description="NAD(P)-binding" evidence="9">
    <location>
        <begin position="4"/>
        <end position="306"/>
    </location>
</feature>
<dbReference type="PANTHER" id="PTHR43000">
    <property type="entry name" value="DTDP-D-GLUCOSE 4,6-DEHYDRATASE-RELATED"/>
    <property type="match status" value="1"/>
</dbReference>
<reference evidence="10 11" key="1">
    <citation type="submission" date="2020-08" db="EMBL/GenBank/DDBJ databases">
        <title>Genomic Encyclopedia of Archaeal and Bacterial Type Strains, Phase II (KMG-II): from individual species to whole genera.</title>
        <authorList>
            <person name="Goeker M."/>
        </authorList>
    </citation>
    <scope>NUCLEOTIDE SEQUENCE [LARGE SCALE GENOMIC DNA]</scope>
    <source>
        <strain evidence="10 11">DSM 43850</strain>
    </source>
</reference>
<evidence type="ECO:0000256" key="8">
    <source>
        <dbReference type="RuleBase" id="RU004473"/>
    </source>
</evidence>
<dbReference type="InterPro" id="IPR005888">
    <property type="entry name" value="dTDP_Gluc_deHydtase"/>
</dbReference>
<evidence type="ECO:0000256" key="4">
    <source>
        <dbReference type="ARBA" id="ARBA00011990"/>
    </source>
</evidence>
<dbReference type="EMBL" id="JACJID010000002">
    <property type="protein sequence ID" value="MBA8926540.1"/>
    <property type="molecule type" value="Genomic_DNA"/>
</dbReference>
<dbReference type="CDD" id="cd05246">
    <property type="entry name" value="dTDP_GD_SDR_e"/>
    <property type="match status" value="1"/>
</dbReference>
<evidence type="ECO:0000313" key="11">
    <source>
        <dbReference type="Proteomes" id="UP000517916"/>
    </source>
</evidence>
<comment type="similarity">
    <text evidence="3 8">Belongs to the NAD(P)-dependent epimerase/dehydratase family. dTDP-glucose dehydratase subfamily.</text>
</comment>
<protein>
    <recommendedName>
        <fullName evidence="5 8">dTDP-glucose 4,6-dehydratase</fullName>
        <ecNumber evidence="4 8">4.2.1.46</ecNumber>
    </recommendedName>
</protein>
<name>A0ABR6BI30_9PSEU</name>
<dbReference type="RefSeq" id="WP_025361103.1">
    <property type="nucleotide sequence ID" value="NZ_BAAABQ010000009.1"/>
</dbReference>
<proteinExistence type="inferred from homology"/>
<dbReference type="GO" id="GO:0008460">
    <property type="term" value="F:dTDP-glucose 4,6-dehydratase activity"/>
    <property type="evidence" value="ECO:0007669"/>
    <property type="project" value="UniProtKB-EC"/>
</dbReference>
<comment type="catalytic activity">
    <reaction evidence="1 8">
        <text>dTDP-alpha-D-glucose = dTDP-4-dehydro-6-deoxy-alpha-D-glucose + H2O</text>
        <dbReference type="Rhea" id="RHEA:17221"/>
        <dbReference type="ChEBI" id="CHEBI:15377"/>
        <dbReference type="ChEBI" id="CHEBI:57477"/>
        <dbReference type="ChEBI" id="CHEBI:57649"/>
        <dbReference type="EC" id="4.2.1.46"/>
    </reaction>
</comment>
<dbReference type="Gene3D" id="3.90.25.10">
    <property type="entry name" value="UDP-galactose 4-epimerase, domain 1"/>
    <property type="match status" value="1"/>
</dbReference>
<dbReference type="Proteomes" id="UP000517916">
    <property type="component" value="Unassembled WGS sequence"/>
</dbReference>
<evidence type="ECO:0000256" key="3">
    <source>
        <dbReference type="ARBA" id="ARBA00008178"/>
    </source>
</evidence>
<accession>A0ABR6BI30</accession>
<dbReference type="EC" id="4.2.1.46" evidence="4 8"/>
<keyword evidence="11" id="KW-1185">Reference proteome</keyword>
<evidence type="ECO:0000256" key="5">
    <source>
        <dbReference type="ARBA" id="ARBA00016977"/>
    </source>
</evidence>
<organism evidence="10 11">
    <name type="scientific">Kutzneria viridogrisea</name>
    <dbReference type="NCBI Taxonomy" id="47990"/>
    <lineage>
        <taxon>Bacteria</taxon>
        <taxon>Bacillati</taxon>
        <taxon>Actinomycetota</taxon>
        <taxon>Actinomycetes</taxon>
        <taxon>Pseudonocardiales</taxon>
        <taxon>Pseudonocardiaceae</taxon>
        <taxon>Kutzneria</taxon>
    </lineage>
</organism>
<comment type="cofactor">
    <cofactor evidence="2 8">
        <name>NAD(+)</name>
        <dbReference type="ChEBI" id="CHEBI:57540"/>
    </cofactor>
</comment>